<name>A0ABU5VZB4_9BACT</name>
<evidence type="ECO:0000313" key="2">
    <source>
        <dbReference type="EMBL" id="MEA9358419.1"/>
    </source>
</evidence>
<evidence type="ECO:0000313" key="3">
    <source>
        <dbReference type="Proteomes" id="UP001302274"/>
    </source>
</evidence>
<evidence type="ECO:0000256" key="1">
    <source>
        <dbReference type="SAM" id="Phobius"/>
    </source>
</evidence>
<keyword evidence="1" id="KW-1133">Transmembrane helix</keyword>
<comment type="caution">
    <text evidence="2">The sequence shown here is derived from an EMBL/GenBank/DDBJ whole genome shotgun (WGS) entry which is preliminary data.</text>
</comment>
<keyword evidence="1" id="KW-0812">Transmembrane</keyword>
<gene>
    <name evidence="2" type="ORF">SHI21_19440</name>
</gene>
<proteinExistence type="predicted"/>
<accession>A0ABU5VZB4</accession>
<reference evidence="2 3" key="1">
    <citation type="submission" date="2023-11" db="EMBL/GenBank/DDBJ databases">
        <title>A Novel Polar Bacteriovorax (B. antarcticus) Isolated from the Biocrust in Antarctica.</title>
        <authorList>
            <person name="Mun W."/>
            <person name="Choi S.Y."/>
            <person name="Mitchell R.J."/>
        </authorList>
    </citation>
    <scope>NUCLEOTIDE SEQUENCE [LARGE SCALE GENOMIC DNA]</scope>
    <source>
        <strain evidence="2 3">PP10</strain>
    </source>
</reference>
<keyword evidence="1" id="KW-0472">Membrane</keyword>
<keyword evidence="3" id="KW-1185">Reference proteome</keyword>
<dbReference type="RefSeq" id="WP_323578813.1">
    <property type="nucleotide sequence ID" value="NZ_JAYGJQ010000003.1"/>
</dbReference>
<organism evidence="2 3">
    <name type="scientific">Bacteriovorax antarcticus</name>
    <dbReference type="NCBI Taxonomy" id="3088717"/>
    <lineage>
        <taxon>Bacteria</taxon>
        <taxon>Pseudomonadati</taxon>
        <taxon>Bdellovibrionota</taxon>
        <taxon>Bacteriovoracia</taxon>
        <taxon>Bacteriovoracales</taxon>
        <taxon>Bacteriovoracaceae</taxon>
        <taxon>Bacteriovorax</taxon>
    </lineage>
</organism>
<protein>
    <submittedName>
        <fullName evidence="2">Uncharacterized protein</fullName>
    </submittedName>
</protein>
<feature type="transmembrane region" description="Helical" evidence="1">
    <location>
        <begin position="5"/>
        <end position="23"/>
    </location>
</feature>
<dbReference type="EMBL" id="JAYGJQ010000003">
    <property type="protein sequence ID" value="MEA9358419.1"/>
    <property type="molecule type" value="Genomic_DNA"/>
</dbReference>
<dbReference type="Proteomes" id="UP001302274">
    <property type="component" value="Unassembled WGS sequence"/>
</dbReference>
<sequence>MNKKLIKIFIPFFLIIFVMIFSINDLQESSHVNRGPAAFSSQACKEMIKDLLNKSVEIVKVASHSVTDKIAELNYATRLKYLEFLGHHQFQSNKLNYKYAELVNNSLKKKVITDEEAESLVSRLKAKGFNQIYMENQKAYPYIIDSLASTAQIEEASLKLKIELRSQFKKELEGMEISKRELESLSLIQNEMNTEEDLSRAISYIDFSKTFKQSERPECLNDLQYLYSGNEQSSYLKTFDKNQKKIQKYALKKGKAQGQIYQKLLYSCQAKGSTLEKSATNKRFFQTVIGLELTISSGTYLFVHRDEEKTDDWYKKFMVEILLKLGIAGARSGITTMSGTEWYKKALQDYALGVVNDVGPALGYSAAFSPSKKELKEKLDQMMEDPEFKEKVKRLEEILKEDGLLDKYKAQVTNASGETISVDSIKSNEEAKDLLMDALAQDIYEDQQGEWIQTGDVGLDRYIFNRMWGVQSSVRNIVVNLMIYRTLCMGKINPKEAYLTAIGIYSANKLISEPLYQSLREKAINQ</sequence>